<dbReference type="Proteomes" id="UP000001940">
    <property type="component" value="Chromosome IV"/>
</dbReference>
<feature type="region of interest" description="Disordered" evidence="1">
    <location>
        <begin position="71"/>
        <end position="119"/>
    </location>
</feature>
<feature type="compositionally biased region" description="Basic and acidic residues" evidence="1">
    <location>
        <begin position="98"/>
        <end position="108"/>
    </location>
</feature>
<dbReference type="EMBL" id="BX284604">
    <property type="protein sequence ID" value="CCM09429.1"/>
    <property type="molecule type" value="Genomic_DNA"/>
</dbReference>
<dbReference type="WormBase" id="Y67D8B.3">
    <property type="protein sequence ID" value="CE47755"/>
    <property type="gene ID" value="WBGene00023186"/>
</dbReference>
<evidence type="ECO:0000313" key="3">
    <source>
        <dbReference type="EMBL" id="CCM09429.1"/>
    </source>
</evidence>
<dbReference type="AlphaFoldDB" id="J7RNM5"/>
<name>J7RNM5_CAEEL</name>
<dbReference type="KEGG" id="cel:CELE_Y67D8B.3"/>
<evidence type="ECO:0000256" key="2">
    <source>
        <dbReference type="SAM" id="Phobius"/>
    </source>
</evidence>
<dbReference type="InParanoid" id="J7RNM5"/>
<protein>
    <submittedName>
        <fullName evidence="3">Uncharacterized protein</fullName>
    </submittedName>
</protein>
<evidence type="ECO:0000256" key="1">
    <source>
        <dbReference type="SAM" id="MobiDB-lite"/>
    </source>
</evidence>
<dbReference type="PhylomeDB" id="J7RNM5"/>
<dbReference type="CTD" id="190515"/>
<evidence type="ECO:0000313" key="4">
    <source>
        <dbReference type="Proteomes" id="UP000001940"/>
    </source>
</evidence>
<evidence type="ECO:0000313" key="5">
    <source>
        <dbReference type="WormBase" id="Y67D8B.3"/>
    </source>
</evidence>
<keyword evidence="4" id="KW-1185">Reference proteome</keyword>
<organism evidence="3 4">
    <name type="scientific">Caenorhabditis elegans</name>
    <dbReference type="NCBI Taxonomy" id="6239"/>
    <lineage>
        <taxon>Eukaryota</taxon>
        <taxon>Metazoa</taxon>
        <taxon>Ecdysozoa</taxon>
        <taxon>Nematoda</taxon>
        <taxon>Chromadorea</taxon>
        <taxon>Rhabditida</taxon>
        <taxon>Rhabditina</taxon>
        <taxon>Rhabditomorpha</taxon>
        <taxon>Rhabditoidea</taxon>
        <taxon>Rhabditidae</taxon>
        <taxon>Peloderinae</taxon>
        <taxon>Caenorhabditis</taxon>
    </lineage>
</organism>
<dbReference type="PaxDb" id="6239-Y67D8B.3"/>
<feature type="transmembrane region" description="Helical" evidence="2">
    <location>
        <begin position="29"/>
        <end position="51"/>
    </location>
</feature>
<gene>
    <name evidence="3" type="ORF">CELE_Y67D8B.3</name>
    <name evidence="3 5" type="ORF">Y67D8B.3</name>
</gene>
<proteinExistence type="predicted"/>
<dbReference type="GeneID" id="190515"/>
<sequence length="119" mass="13361">MSNSTITKTVLSGIDTNVQRYPSYHYPEWFIYPIFLASAICCCSCMVWSIASFMYFRKDQQCTVIVVIDEKPEKSSKSKKKPPKTPKEMENGPSVAKKSLETSKKSEKSGNSSKMSAKA</sequence>
<feature type="compositionally biased region" description="Low complexity" evidence="1">
    <location>
        <begin position="109"/>
        <end position="119"/>
    </location>
</feature>
<keyword evidence="2" id="KW-0472">Membrane</keyword>
<accession>J7RNM5</accession>
<dbReference type="HOGENOM" id="CLU_2063603_0_0_1"/>
<dbReference type="SMR" id="J7RNM5"/>
<reference evidence="3 4" key="1">
    <citation type="journal article" date="1998" name="Science">
        <title>Genome sequence of the nematode C. elegans: a platform for investigating biology.</title>
        <authorList>
            <consortium name="The C. elegans sequencing consortium"/>
            <person name="Sulson J.E."/>
            <person name="Waterston R."/>
        </authorList>
    </citation>
    <scope>NUCLEOTIDE SEQUENCE [LARGE SCALE GENOMIC DNA]</scope>
    <source>
        <strain evidence="3 4">Bristol N2</strain>
    </source>
</reference>
<dbReference type="AGR" id="WB:WBGene00023186"/>
<dbReference type="Bgee" id="WBGene00023186">
    <property type="expression patterns" value="Expressed in adult organism and 1 other cell type or tissue"/>
</dbReference>
<keyword evidence="2" id="KW-0812">Transmembrane</keyword>
<dbReference type="RefSeq" id="NP_001263741.1">
    <property type="nucleotide sequence ID" value="NM_001276812.1"/>
</dbReference>
<keyword evidence="2" id="KW-1133">Transmembrane helix</keyword>